<protein>
    <recommendedName>
        <fullName evidence="2">Cytochrome c domain-containing protein</fullName>
    </recommendedName>
</protein>
<evidence type="ECO:0008006" key="2">
    <source>
        <dbReference type="Google" id="ProtNLM"/>
    </source>
</evidence>
<gene>
    <name evidence="1" type="ORF">METZ01_LOCUS280550</name>
</gene>
<dbReference type="InterPro" id="IPR036909">
    <property type="entry name" value="Cyt_c-like_dom_sf"/>
</dbReference>
<dbReference type="GO" id="GO:0020037">
    <property type="term" value="F:heme binding"/>
    <property type="evidence" value="ECO:0007669"/>
    <property type="project" value="InterPro"/>
</dbReference>
<dbReference type="GO" id="GO:0009055">
    <property type="term" value="F:electron transfer activity"/>
    <property type="evidence" value="ECO:0007669"/>
    <property type="project" value="InterPro"/>
</dbReference>
<name>A0A382KTL3_9ZZZZ</name>
<sequence>MRRFKRYLERLSKIFLSFALLMPIIANAESPRFNYIMHCQGCHLDDGRETADIIPALTGTGQFLRVPGGREFLATVPGVATAPISDEEVADLLNWMLYQFSAEDMLENFVPYSTDEMHKLRRTPLLEVEGVRQQLMAEITKLE</sequence>
<reference evidence="1" key="1">
    <citation type="submission" date="2018-05" db="EMBL/GenBank/DDBJ databases">
        <authorList>
            <person name="Lanie J.A."/>
            <person name="Ng W.-L."/>
            <person name="Kazmierczak K.M."/>
            <person name="Andrzejewski T.M."/>
            <person name="Davidsen T.M."/>
            <person name="Wayne K.J."/>
            <person name="Tettelin H."/>
            <person name="Glass J.I."/>
            <person name="Rusch D."/>
            <person name="Podicherti R."/>
            <person name="Tsui H.-C.T."/>
            <person name="Winkler M.E."/>
        </authorList>
    </citation>
    <scope>NUCLEOTIDE SEQUENCE</scope>
</reference>
<proteinExistence type="predicted"/>
<dbReference type="AlphaFoldDB" id="A0A382KTL3"/>
<organism evidence="1">
    <name type="scientific">marine metagenome</name>
    <dbReference type="NCBI Taxonomy" id="408172"/>
    <lineage>
        <taxon>unclassified sequences</taxon>
        <taxon>metagenomes</taxon>
        <taxon>ecological metagenomes</taxon>
    </lineage>
</organism>
<dbReference type="EMBL" id="UINC01082692">
    <property type="protein sequence ID" value="SVC27696.1"/>
    <property type="molecule type" value="Genomic_DNA"/>
</dbReference>
<evidence type="ECO:0000313" key="1">
    <source>
        <dbReference type="EMBL" id="SVC27696.1"/>
    </source>
</evidence>
<dbReference type="SUPFAM" id="SSF46626">
    <property type="entry name" value="Cytochrome c"/>
    <property type="match status" value="1"/>
</dbReference>
<accession>A0A382KTL3</accession>